<feature type="transmembrane region" description="Helical" evidence="15">
    <location>
        <begin position="239"/>
        <end position="259"/>
    </location>
</feature>
<feature type="compositionally biased region" description="Basic and acidic residues" evidence="14">
    <location>
        <begin position="521"/>
        <end position="532"/>
    </location>
</feature>
<evidence type="ECO:0000256" key="12">
    <source>
        <dbReference type="ARBA" id="ARBA00023180"/>
    </source>
</evidence>
<dbReference type="InterPro" id="IPR017927">
    <property type="entry name" value="FAD-bd_FR_type"/>
</dbReference>
<keyword evidence="5" id="KW-1003">Cell membrane</keyword>
<dbReference type="EC" id="1.16.1.9" evidence="3"/>
<dbReference type="CDD" id="cd06186">
    <property type="entry name" value="NOX_Duox_like_FAD_NADP"/>
    <property type="match status" value="1"/>
</dbReference>
<comment type="catalytic activity">
    <reaction evidence="13">
        <text>2 a Fe(II)-siderophore + NADP(+) + H(+) = 2 a Fe(III)-siderophore + NADPH</text>
        <dbReference type="Rhea" id="RHEA:28795"/>
        <dbReference type="Rhea" id="RHEA-COMP:11342"/>
        <dbReference type="Rhea" id="RHEA-COMP:11344"/>
        <dbReference type="ChEBI" id="CHEBI:15378"/>
        <dbReference type="ChEBI" id="CHEBI:29033"/>
        <dbReference type="ChEBI" id="CHEBI:29034"/>
        <dbReference type="ChEBI" id="CHEBI:57783"/>
        <dbReference type="ChEBI" id="CHEBI:58349"/>
        <dbReference type="EC" id="1.16.1.9"/>
    </reaction>
</comment>
<dbReference type="GO" id="GO:0005886">
    <property type="term" value="C:plasma membrane"/>
    <property type="evidence" value="ECO:0007669"/>
    <property type="project" value="UniProtKB-SubCell"/>
</dbReference>
<evidence type="ECO:0000256" key="11">
    <source>
        <dbReference type="ARBA" id="ARBA00023136"/>
    </source>
</evidence>
<dbReference type="SFLD" id="SFLDG01168">
    <property type="entry name" value="Ferric_reductase_subgroup_(FRE"/>
    <property type="match status" value="1"/>
</dbReference>
<dbReference type="Pfam" id="PF08030">
    <property type="entry name" value="NAD_binding_6"/>
    <property type="match status" value="1"/>
</dbReference>
<keyword evidence="12" id="KW-0325">Glycoprotein</keyword>
<dbReference type="InterPro" id="IPR013121">
    <property type="entry name" value="Fe_red_NAD-bd_6"/>
</dbReference>
<proteinExistence type="inferred from homology"/>
<evidence type="ECO:0000256" key="4">
    <source>
        <dbReference type="ARBA" id="ARBA00022448"/>
    </source>
</evidence>
<dbReference type="Pfam" id="PF08022">
    <property type="entry name" value="FAD_binding_8"/>
    <property type="match status" value="1"/>
</dbReference>
<dbReference type="InterPro" id="IPR039261">
    <property type="entry name" value="FNR_nucleotide-bd"/>
</dbReference>
<evidence type="ECO:0000256" key="2">
    <source>
        <dbReference type="ARBA" id="ARBA00006278"/>
    </source>
</evidence>
<keyword evidence="9" id="KW-0560">Oxidoreductase</keyword>
<name>A0A2C5ZHR2_9HYPO</name>
<dbReference type="InterPro" id="IPR017938">
    <property type="entry name" value="Riboflavin_synthase-like_b-brl"/>
</dbReference>
<protein>
    <recommendedName>
        <fullName evidence="3">ferric-chelate reductase (NADPH)</fullName>
        <ecNumber evidence="3">1.16.1.9</ecNumber>
    </recommendedName>
</protein>
<accession>A0A2C5ZHR2</accession>
<dbReference type="Gene3D" id="2.40.30.10">
    <property type="entry name" value="Translation factors"/>
    <property type="match status" value="1"/>
</dbReference>
<dbReference type="GO" id="GO:0006879">
    <property type="term" value="P:intracellular iron ion homeostasis"/>
    <property type="evidence" value="ECO:0007669"/>
    <property type="project" value="TreeGrafter"/>
</dbReference>
<sequence>MDHEHNHSAGLGADINHAFARDLWYLIAGVVGLFAAVGVVNYLGIRKRLRACKTTNSSQATVPNGRLSQAWATVTAVVRELSLPQIAITKRGFAWLTPPSLGRSLILLAYWATVIYMMTWKAVIHDVYFWERVGYRGAWVSIAQLPFIFLLAMKTSLLGWLVGSSHERLSWLHRWAARTLLITATVHGFYFWTEWARADFVSYELKILPLVRYGLGAWGVMLWSAVVGLAPIRRLMYELWLLQHIVSAILMLWLLHRHVPESARVYIWMSVAFLAFDRAARWGLLLVENMQWSKDLPARRVGHALQMRTVGDKTTIVTISDVGFSWSAGQHIYLWVPRLGPLEAHPYSIANACETQASRRREMQLVIRAHGGFSKRIRNLAARHPERTLRAFVSGPYGAPPRCHVYETLVLIASSTGGSFILPMLESVVGMRHSCVRRIDVVLLSKTAEELGYYAEHAREAAQQGMAKGLSIHLHMAITSRHFEGESGVPLVPPVRGSSTPPGQAVEASESKEAMTAWPLDDSKQSRGSETFDRVEKGARAEFERMHVGRPDLEALIREPVEQAWGETGVVVCGGKELTAGVRTCVSRLSDERAVHKGTGAQGIYLHAEEFAF</sequence>
<dbReference type="GO" id="GO:0015677">
    <property type="term" value="P:copper ion import"/>
    <property type="evidence" value="ECO:0007669"/>
    <property type="project" value="TreeGrafter"/>
</dbReference>
<dbReference type="Proteomes" id="UP000224854">
    <property type="component" value="Unassembled WGS sequence"/>
</dbReference>
<evidence type="ECO:0000256" key="7">
    <source>
        <dbReference type="ARBA" id="ARBA00022982"/>
    </source>
</evidence>
<dbReference type="EMBL" id="NJEU01000115">
    <property type="protein sequence ID" value="PHH81505.1"/>
    <property type="molecule type" value="Genomic_DNA"/>
</dbReference>
<dbReference type="GO" id="GO:0006826">
    <property type="term" value="P:iron ion transport"/>
    <property type="evidence" value="ECO:0007669"/>
    <property type="project" value="TreeGrafter"/>
</dbReference>
<comment type="subcellular location">
    <subcellularLocation>
        <location evidence="1">Cell membrane</location>
        <topology evidence="1">Multi-pass membrane protein</topology>
    </subcellularLocation>
</comment>
<dbReference type="OrthoDB" id="3944240at2759"/>
<keyword evidence="10" id="KW-0406">Ion transport</keyword>
<dbReference type="Pfam" id="PF01794">
    <property type="entry name" value="Ferric_reduct"/>
    <property type="match status" value="1"/>
</dbReference>
<feature type="transmembrane region" description="Helical" evidence="15">
    <location>
        <begin position="23"/>
        <end position="43"/>
    </location>
</feature>
<dbReference type="InterPro" id="IPR051410">
    <property type="entry name" value="Ferric/Cupric_Reductase"/>
</dbReference>
<feature type="domain" description="FAD-binding FR-type" evidence="16">
    <location>
        <begin position="293"/>
        <end position="403"/>
    </location>
</feature>
<evidence type="ECO:0000256" key="14">
    <source>
        <dbReference type="SAM" id="MobiDB-lite"/>
    </source>
</evidence>
<dbReference type="InterPro" id="IPR013112">
    <property type="entry name" value="FAD-bd_8"/>
</dbReference>
<feature type="region of interest" description="Disordered" evidence="14">
    <location>
        <begin position="495"/>
        <end position="532"/>
    </location>
</feature>
<evidence type="ECO:0000256" key="13">
    <source>
        <dbReference type="ARBA" id="ARBA00048483"/>
    </source>
</evidence>
<evidence type="ECO:0000256" key="10">
    <source>
        <dbReference type="ARBA" id="ARBA00023065"/>
    </source>
</evidence>
<keyword evidence="4" id="KW-0813">Transport</keyword>
<keyword evidence="8 15" id="KW-1133">Transmembrane helix</keyword>
<reference evidence="17 18" key="1">
    <citation type="submission" date="2017-06" db="EMBL/GenBank/DDBJ databases">
        <title>Ant-infecting Ophiocordyceps genomes reveal a high diversity of potential behavioral manipulation genes and a possible major role for enterotoxins.</title>
        <authorList>
            <person name="De Bekker C."/>
            <person name="Evans H.C."/>
            <person name="Brachmann A."/>
            <person name="Hughes D.P."/>
        </authorList>
    </citation>
    <scope>NUCLEOTIDE SEQUENCE [LARGE SCALE GENOMIC DNA]</scope>
    <source>
        <strain evidence="17 18">1348a</strain>
    </source>
</reference>
<evidence type="ECO:0000259" key="16">
    <source>
        <dbReference type="PROSITE" id="PS51384"/>
    </source>
</evidence>
<evidence type="ECO:0000256" key="9">
    <source>
        <dbReference type="ARBA" id="ARBA00023002"/>
    </source>
</evidence>
<dbReference type="PROSITE" id="PS51384">
    <property type="entry name" value="FAD_FR"/>
    <property type="match status" value="1"/>
</dbReference>
<keyword evidence="7" id="KW-0249">Electron transport</keyword>
<feature type="transmembrane region" description="Helical" evidence="15">
    <location>
        <begin position="213"/>
        <end position="232"/>
    </location>
</feature>
<dbReference type="AlphaFoldDB" id="A0A2C5ZHR2"/>
<comment type="similarity">
    <text evidence="2">Belongs to the ferric reductase (FRE) family.</text>
</comment>
<evidence type="ECO:0000256" key="3">
    <source>
        <dbReference type="ARBA" id="ARBA00012668"/>
    </source>
</evidence>
<evidence type="ECO:0000256" key="5">
    <source>
        <dbReference type="ARBA" id="ARBA00022475"/>
    </source>
</evidence>
<dbReference type="InterPro" id="IPR013130">
    <property type="entry name" value="Fe3_Rdtase_TM_dom"/>
</dbReference>
<evidence type="ECO:0000256" key="8">
    <source>
        <dbReference type="ARBA" id="ARBA00022989"/>
    </source>
</evidence>
<evidence type="ECO:0000256" key="1">
    <source>
        <dbReference type="ARBA" id="ARBA00004651"/>
    </source>
</evidence>
<comment type="caution">
    <text evidence="17">The sequence shown here is derived from an EMBL/GenBank/DDBJ whole genome shotgun (WGS) entry which is preliminary data.</text>
</comment>
<feature type="transmembrane region" description="Helical" evidence="15">
    <location>
        <begin position="100"/>
        <end position="118"/>
    </location>
</feature>
<keyword evidence="6 15" id="KW-0812">Transmembrane</keyword>
<dbReference type="SUPFAM" id="SSF63380">
    <property type="entry name" value="Riboflavin synthase domain-like"/>
    <property type="match status" value="1"/>
</dbReference>
<dbReference type="PANTHER" id="PTHR32361:SF9">
    <property type="entry name" value="FERRIC REDUCTASE TRANSMEMBRANE COMPONENT 3-RELATED"/>
    <property type="match status" value="1"/>
</dbReference>
<keyword evidence="11 15" id="KW-0472">Membrane</keyword>
<dbReference type="PANTHER" id="PTHR32361">
    <property type="entry name" value="FERRIC/CUPRIC REDUCTASE TRANSMEMBRANE COMPONENT"/>
    <property type="match status" value="1"/>
</dbReference>
<evidence type="ECO:0000313" key="17">
    <source>
        <dbReference type="EMBL" id="PHH81505.1"/>
    </source>
</evidence>
<feature type="transmembrane region" description="Helical" evidence="15">
    <location>
        <begin position="138"/>
        <end position="163"/>
    </location>
</feature>
<evidence type="ECO:0000313" key="18">
    <source>
        <dbReference type="Proteomes" id="UP000224854"/>
    </source>
</evidence>
<gene>
    <name evidence="17" type="ORF">CDD82_607</name>
</gene>
<keyword evidence="18" id="KW-1185">Reference proteome</keyword>
<evidence type="ECO:0000256" key="15">
    <source>
        <dbReference type="SAM" id="Phobius"/>
    </source>
</evidence>
<organism evidence="17 18">
    <name type="scientific">Ophiocordyceps australis</name>
    <dbReference type="NCBI Taxonomy" id="1399860"/>
    <lineage>
        <taxon>Eukaryota</taxon>
        <taxon>Fungi</taxon>
        <taxon>Dikarya</taxon>
        <taxon>Ascomycota</taxon>
        <taxon>Pezizomycotina</taxon>
        <taxon>Sordariomycetes</taxon>
        <taxon>Hypocreomycetidae</taxon>
        <taxon>Hypocreales</taxon>
        <taxon>Ophiocordycipitaceae</taxon>
        <taxon>Ophiocordyceps</taxon>
    </lineage>
</organism>
<evidence type="ECO:0000256" key="6">
    <source>
        <dbReference type="ARBA" id="ARBA00022692"/>
    </source>
</evidence>
<dbReference type="Gene3D" id="3.40.50.80">
    <property type="entry name" value="Nucleotide-binding domain of ferredoxin-NADP reductase (FNR) module"/>
    <property type="match status" value="1"/>
</dbReference>
<feature type="transmembrane region" description="Helical" evidence="15">
    <location>
        <begin position="175"/>
        <end position="193"/>
    </location>
</feature>
<dbReference type="GO" id="GO:0052851">
    <property type="term" value="F:ferric-chelate reductase (NADPH) activity"/>
    <property type="evidence" value="ECO:0007669"/>
    <property type="project" value="UniProtKB-EC"/>
</dbReference>
<dbReference type="SFLD" id="SFLDS00052">
    <property type="entry name" value="Ferric_Reductase_Domain"/>
    <property type="match status" value="1"/>
</dbReference>